<keyword evidence="6 9" id="KW-0378">Hydrolase</keyword>
<feature type="active site" evidence="9">
    <location>
        <position position="109"/>
    </location>
</feature>
<keyword evidence="2 9" id="KW-1003">Cell membrane</keyword>
<accession>B8I766</accession>
<dbReference type="PANTHER" id="PTHR33695:SF1">
    <property type="entry name" value="LIPOPROTEIN SIGNAL PEPTIDASE"/>
    <property type="match status" value="1"/>
</dbReference>
<evidence type="ECO:0000256" key="5">
    <source>
        <dbReference type="ARBA" id="ARBA00022750"/>
    </source>
</evidence>
<evidence type="ECO:0000256" key="4">
    <source>
        <dbReference type="ARBA" id="ARBA00022692"/>
    </source>
</evidence>
<name>B8I766_RUMCH</name>
<protein>
    <recommendedName>
        <fullName evidence="9">Lipoprotein signal peptidase</fullName>
        <ecNumber evidence="9">3.4.23.36</ecNumber>
    </recommendedName>
    <alternativeName>
        <fullName evidence="9">Prolipoprotein signal peptidase</fullName>
    </alternativeName>
    <alternativeName>
        <fullName evidence="9">Signal peptidase II</fullName>
        <shortName evidence="9">SPase II</shortName>
    </alternativeName>
</protein>
<dbReference type="RefSeq" id="WP_015924159.1">
    <property type="nucleotide sequence ID" value="NC_011898.1"/>
</dbReference>
<dbReference type="InterPro" id="IPR001872">
    <property type="entry name" value="Peptidase_A8"/>
</dbReference>
<evidence type="ECO:0000256" key="10">
    <source>
        <dbReference type="RuleBase" id="RU000594"/>
    </source>
</evidence>
<dbReference type="AlphaFoldDB" id="B8I766"/>
<sequence length="163" mass="18541">MLWALIIILGFAMDRLSKVWVLDKIAGNPVTVIKDFFYLRHLENDGAAFSILQGKTVFLILMVSVVSLAMLYYLIKEKNKFLRLSLSLILGGALGNLYDRIFSNGKVVDFLEFHFGSYVFPTFNVADILVVVGTILLAIYILFLYKEEKPEPVQQEQVKDEAK</sequence>
<dbReference type="EMBL" id="CP001348">
    <property type="protein sequence ID" value="ACL74990.1"/>
    <property type="molecule type" value="Genomic_DNA"/>
</dbReference>
<keyword evidence="13" id="KW-1185">Reference proteome</keyword>
<dbReference type="PRINTS" id="PR00781">
    <property type="entry name" value="LIPOSIGPTASE"/>
</dbReference>
<dbReference type="HOGENOM" id="CLU_083252_3_0_9"/>
<feature type="transmembrane region" description="Helical" evidence="9">
    <location>
        <begin position="56"/>
        <end position="74"/>
    </location>
</feature>
<keyword evidence="5 9" id="KW-0064">Aspartyl protease</keyword>
<evidence type="ECO:0000256" key="7">
    <source>
        <dbReference type="ARBA" id="ARBA00022989"/>
    </source>
</evidence>
<dbReference type="STRING" id="394503.Ccel_0609"/>
<feature type="transmembrane region" description="Helical" evidence="9">
    <location>
        <begin position="118"/>
        <end position="145"/>
    </location>
</feature>
<dbReference type="UniPathway" id="UPA00665"/>
<feature type="transmembrane region" description="Helical" evidence="9">
    <location>
        <begin position="81"/>
        <end position="98"/>
    </location>
</feature>
<dbReference type="GO" id="GO:0005886">
    <property type="term" value="C:plasma membrane"/>
    <property type="evidence" value="ECO:0007669"/>
    <property type="project" value="UniProtKB-SubCell"/>
</dbReference>
<dbReference type="PANTHER" id="PTHR33695">
    <property type="entry name" value="LIPOPROTEIN SIGNAL PEPTIDASE"/>
    <property type="match status" value="1"/>
</dbReference>
<comment type="function">
    <text evidence="9 10">This protein specifically catalyzes the removal of signal peptides from prolipoproteins.</text>
</comment>
<gene>
    <name evidence="9" type="primary">lspA</name>
    <name evidence="12" type="ordered locus">Ccel_0609</name>
</gene>
<dbReference type="GO" id="GO:0006508">
    <property type="term" value="P:proteolysis"/>
    <property type="evidence" value="ECO:0007669"/>
    <property type="project" value="UniProtKB-KW"/>
</dbReference>
<evidence type="ECO:0000256" key="9">
    <source>
        <dbReference type="HAMAP-Rule" id="MF_00161"/>
    </source>
</evidence>
<evidence type="ECO:0000313" key="12">
    <source>
        <dbReference type="EMBL" id="ACL74990.1"/>
    </source>
</evidence>
<keyword evidence="8 9" id="KW-0472">Membrane</keyword>
<keyword evidence="4 9" id="KW-0812">Transmembrane</keyword>
<comment type="catalytic activity">
    <reaction evidence="9 10">
        <text>Release of signal peptides from bacterial membrane prolipoproteins. Hydrolyzes -Xaa-Yaa-Zaa-|-(S,diacylglyceryl)Cys-, in which Xaa is hydrophobic (preferably Leu), and Yaa (Ala or Ser) and Zaa (Gly or Ala) have small, neutral side chains.</text>
        <dbReference type="EC" id="3.4.23.36"/>
    </reaction>
</comment>
<reference evidence="12 13" key="1">
    <citation type="submission" date="2009-01" db="EMBL/GenBank/DDBJ databases">
        <title>Complete sequence of Clostridium cellulolyticum H10.</title>
        <authorList>
            <consortium name="US DOE Joint Genome Institute"/>
            <person name="Lucas S."/>
            <person name="Copeland A."/>
            <person name="Lapidus A."/>
            <person name="Glavina del Rio T."/>
            <person name="Dalin E."/>
            <person name="Tice H."/>
            <person name="Bruce D."/>
            <person name="Goodwin L."/>
            <person name="Pitluck S."/>
            <person name="Chertkov O."/>
            <person name="Saunders E."/>
            <person name="Brettin T."/>
            <person name="Detter J.C."/>
            <person name="Han C."/>
            <person name="Larimer F."/>
            <person name="Land M."/>
            <person name="Hauser L."/>
            <person name="Kyrpides N."/>
            <person name="Ivanova N."/>
            <person name="Zhou J."/>
            <person name="Richardson P."/>
        </authorList>
    </citation>
    <scope>NUCLEOTIDE SEQUENCE [LARGE SCALE GENOMIC DNA]</scope>
    <source>
        <strain evidence="13">ATCC 35319 / DSM 5812 / JCM 6584 / H10</strain>
    </source>
</reference>
<evidence type="ECO:0000313" key="13">
    <source>
        <dbReference type="Proteomes" id="UP000001349"/>
    </source>
</evidence>
<proteinExistence type="inferred from homology"/>
<dbReference type="KEGG" id="cce:Ccel_0609"/>
<comment type="pathway">
    <text evidence="9">Protein modification; lipoprotein biosynthesis (signal peptide cleavage).</text>
</comment>
<dbReference type="PROSITE" id="PS00855">
    <property type="entry name" value="SPASE_II"/>
    <property type="match status" value="1"/>
</dbReference>
<keyword evidence="7 9" id="KW-1133">Transmembrane helix</keyword>
<dbReference type="EC" id="3.4.23.36" evidence="9"/>
<comment type="subcellular location">
    <subcellularLocation>
        <location evidence="9">Cell membrane</location>
        <topology evidence="9">Multi-pass membrane protein</topology>
    </subcellularLocation>
</comment>
<evidence type="ECO:0000256" key="3">
    <source>
        <dbReference type="ARBA" id="ARBA00022670"/>
    </source>
</evidence>
<evidence type="ECO:0000256" key="1">
    <source>
        <dbReference type="ARBA" id="ARBA00006139"/>
    </source>
</evidence>
<evidence type="ECO:0000256" key="8">
    <source>
        <dbReference type="ARBA" id="ARBA00023136"/>
    </source>
</evidence>
<comment type="caution">
    <text evidence="9">Lacks conserved residue(s) required for the propagation of feature annotation.</text>
</comment>
<evidence type="ECO:0000256" key="6">
    <source>
        <dbReference type="ARBA" id="ARBA00022801"/>
    </source>
</evidence>
<evidence type="ECO:0000256" key="2">
    <source>
        <dbReference type="ARBA" id="ARBA00022475"/>
    </source>
</evidence>
<dbReference type="Pfam" id="PF01252">
    <property type="entry name" value="Peptidase_A8"/>
    <property type="match status" value="1"/>
</dbReference>
<dbReference type="NCBIfam" id="TIGR00077">
    <property type="entry name" value="lspA"/>
    <property type="match status" value="1"/>
</dbReference>
<dbReference type="OrthoDB" id="9810259at2"/>
<dbReference type="TCDB" id="9.B.105.1.5">
    <property type="family name" value="the lead resistance fusion protein (pbrbc) family"/>
</dbReference>
<dbReference type="HAMAP" id="MF_00161">
    <property type="entry name" value="LspA"/>
    <property type="match status" value="1"/>
</dbReference>
<feature type="active site" evidence="9">
    <location>
        <position position="127"/>
    </location>
</feature>
<dbReference type="Proteomes" id="UP000001349">
    <property type="component" value="Chromosome"/>
</dbReference>
<comment type="similarity">
    <text evidence="1 9 11">Belongs to the peptidase A8 family.</text>
</comment>
<evidence type="ECO:0000256" key="11">
    <source>
        <dbReference type="RuleBase" id="RU004181"/>
    </source>
</evidence>
<dbReference type="GO" id="GO:0004190">
    <property type="term" value="F:aspartic-type endopeptidase activity"/>
    <property type="evidence" value="ECO:0007669"/>
    <property type="project" value="UniProtKB-UniRule"/>
</dbReference>
<dbReference type="eggNOG" id="COG0597">
    <property type="taxonomic scope" value="Bacteria"/>
</dbReference>
<organism evidence="12 13">
    <name type="scientific">Ruminiclostridium cellulolyticum (strain ATCC 35319 / DSM 5812 / JCM 6584 / H10)</name>
    <name type="common">Clostridium cellulolyticum</name>
    <dbReference type="NCBI Taxonomy" id="394503"/>
    <lineage>
        <taxon>Bacteria</taxon>
        <taxon>Bacillati</taxon>
        <taxon>Bacillota</taxon>
        <taxon>Clostridia</taxon>
        <taxon>Eubacteriales</taxon>
        <taxon>Oscillospiraceae</taxon>
        <taxon>Ruminiclostridium</taxon>
    </lineage>
</organism>
<keyword evidence="3 9" id="KW-0645">Protease</keyword>
<keyword evidence="12" id="KW-0449">Lipoprotein</keyword>